<feature type="compositionally biased region" description="Low complexity" evidence="11">
    <location>
        <begin position="156"/>
        <end position="166"/>
    </location>
</feature>
<keyword evidence="6 10" id="KW-0904">Protein phosphatase</keyword>
<dbReference type="SUPFAM" id="SSF52821">
    <property type="entry name" value="Rhodanese/Cell cycle control phosphatase"/>
    <property type="match status" value="1"/>
</dbReference>
<gene>
    <name evidence="13" type="primary">CDC25</name>
    <name evidence="13" type="ORF">EC957_007005</name>
</gene>
<dbReference type="AlphaFoldDB" id="A0A9P6FCI7"/>
<comment type="similarity">
    <text evidence="1 10">Belongs to the MPI phosphatase family.</text>
</comment>
<feature type="compositionally biased region" description="Low complexity" evidence="11">
    <location>
        <begin position="174"/>
        <end position="186"/>
    </location>
</feature>
<evidence type="ECO:0000256" key="4">
    <source>
        <dbReference type="ARBA" id="ARBA00022776"/>
    </source>
</evidence>
<dbReference type="GO" id="GO:0110032">
    <property type="term" value="P:positive regulation of G2/MI transition of meiotic cell cycle"/>
    <property type="evidence" value="ECO:0007669"/>
    <property type="project" value="TreeGrafter"/>
</dbReference>
<evidence type="ECO:0000256" key="2">
    <source>
        <dbReference type="ARBA" id="ARBA00013064"/>
    </source>
</evidence>
<dbReference type="CDD" id="cd01530">
    <property type="entry name" value="Cdc25"/>
    <property type="match status" value="1"/>
</dbReference>
<reference evidence="13" key="1">
    <citation type="journal article" date="2020" name="Fungal Divers.">
        <title>Resolving the Mortierellaceae phylogeny through synthesis of multi-gene phylogenetics and phylogenomics.</title>
        <authorList>
            <person name="Vandepol N."/>
            <person name="Liber J."/>
            <person name="Desiro A."/>
            <person name="Na H."/>
            <person name="Kennedy M."/>
            <person name="Barry K."/>
            <person name="Grigoriev I.V."/>
            <person name="Miller A.N."/>
            <person name="O'Donnell K."/>
            <person name="Stajich J.E."/>
            <person name="Bonito G."/>
        </authorList>
    </citation>
    <scope>NUCLEOTIDE SEQUENCE</scope>
    <source>
        <strain evidence="13">NRRL 2591</strain>
    </source>
</reference>
<organism evidence="13 14">
    <name type="scientific">Mortierella hygrophila</name>
    <dbReference type="NCBI Taxonomy" id="979708"/>
    <lineage>
        <taxon>Eukaryota</taxon>
        <taxon>Fungi</taxon>
        <taxon>Fungi incertae sedis</taxon>
        <taxon>Mucoromycota</taxon>
        <taxon>Mortierellomycotina</taxon>
        <taxon>Mortierellomycetes</taxon>
        <taxon>Mortierellales</taxon>
        <taxon>Mortierellaceae</taxon>
        <taxon>Mortierella</taxon>
    </lineage>
</organism>
<dbReference type="GO" id="GO:0051301">
    <property type="term" value="P:cell division"/>
    <property type="evidence" value="ECO:0007669"/>
    <property type="project" value="UniProtKB-UniRule"/>
</dbReference>
<name>A0A9P6FCI7_9FUNG</name>
<proteinExistence type="inferred from homology"/>
<feature type="region of interest" description="Disordered" evidence="11">
    <location>
        <begin position="200"/>
        <end position="219"/>
    </location>
</feature>
<accession>A0A9P6FCI7</accession>
<comment type="function">
    <text evidence="10">Tyrosine protein phosphatase which functions as a dosage-dependent inducer of mitotic progression.</text>
</comment>
<dbReference type="GO" id="GO:0000086">
    <property type="term" value="P:G2/M transition of mitotic cell cycle"/>
    <property type="evidence" value="ECO:0007669"/>
    <property type="project" value="TreeGrafter"/>
</dbReference>
<dbReference type="EMBL" id="JAAAXW010000032">
    <property type="protein sequence ID" value="KAF9548236.1"/>
    <property type="molecule type" value="Genomic_DNA"/>
</dbReference>
<evidence type="ECO:0000256" key="11">
    <source>
        <dbReference type="SAM" id="MobiDB-lite"/>
    </source>
</evidence>
<feature type="compositionally biased region" description="Low complexity" evidence="11">
    <location>
        <begin position="242"/>
        <end position="258"/>
    </location>
</feature>
<evidence type="ECO:0000256" key="1">
    <source>
        <dbReference type="ARBA" id="ARBA00011065"/>
    </source>
</evidence>
<keyword evidence="5 10" id="KW-0378">Hydrolase</keyword>
<comment type="catalytic activity">
    <reaction evidence="8 10">
        <text>O-phospho-L-tyrosyl-[protein] + H2O = L-tyrosyl-[protein] + phosphate</text>
        <dbReference type="Rhea" id="RHEA:10684"/>
        <dbReference type="Rhea" id="RHEA-COMP:10136"/>
        <dbReference type="Rhea" id="RHEA-COMP:20101"/>
        <dbReference type="ChEBI" id="CHEBI:15377"/>
        <dbReference type="ChEBI" id="CHEBI:43474"/>
        <dbReference type="ChEBI" id="CHEBI:46858"/>
        <dbReference type="ChEBI" id="CHEBI:61978"/>
        <dbReference type="EC" id="3.1.3.48"/>
    </reaction>
</comment>
<dbReference type="FunFam" id="3.40.250.10:FF:000021">
    <property type="entry name" value="M-phase inducer phosphatase cdc-25.2"/>
    <property type="match status" value="1"/>
</dbReference>
<dbReference type="InterPro" id="IPR001763">
    <property type="entry name" value="Rhodanese-like_dom"/>
</dbReference>
<dbReference type="Gene3D" id="3.40.250.10">
    <property type="entry name" value="Rhodanese-like domain"/>
    <property type="match status" value="1"/>
</dbReference>
<dbReference type="GO" id="GO:0005634">
    <property type="term" value="C:nucleus"/>
    <property type="evidence" value="ECO:0007669"/>
    <property type="project" value="TreeGrafter"/>
</dbReference>
<protein>
    <recommendedName>
        <fullName evidence="9 10">M-phase inducer phosphatase</fullName>
        <ecNumber evidence="2 10">3.1.3.48</ecNumber>
    </recommendedName>
</protein>
<keyword evidence="4 10" id="KW-0498">Mitosis</keyword>
<evidence type="ECO:0000256" key="7">
    <source>
        <dbReference type="ARBA" id="ARBA00023306"/>
    </source>
</evidence>
<feature type="compositionally biased region" description="Acidic residues" evidence="11">
    <location>
        <begin position="339"/>
        <end position="350"/>
    </location>
</feature>
<dbReference type="EC" id="3.1.3.48" evidence="2 10"/>
<keyword evidence="7 10" id="KW-0131">Cell cycle</keyword>
<dbReference type="InterPro" id="IPR000751">
    <property type="entry name" value="MPI_Phosphatase"/>
</dbReference>
<evidence type="ECO:0000256" key="9">
    <source>
        <dbReference type="ARBA" id="ARBA00067190"/>
    </source>
</evidence>
<evidence type="ECO:0000256" key="10">
    <source>
        <dbReference type="RuleBase" id="RU368028"/>
    </source>
</evidence>
<evidence type="ECO:0000256" key="8">
    <source>
        <dbReference type="ARBA" id="ARBA00051722"/>
    </source>
</evidence>
<dbReference type="Proteomes" id="UP000723463">
    <property type="component" value="Unassembled WGS sequence"/>
</dbReference>
<feature type="compositionally biased region" description="Polar residues" evidence="11">
    <location>
        <begin position="1"/>
        <end position="27"/>
    </location>
</feature>
<feature type="region of interest" description="Disordered" evidence="11">
    <location>
        <begin position="149"/>
        <end position="186"/>
    </location>
</feature>
<feature type="compositionally biased region" description="Polar residues" evidence="11">
    <location>
        <begin position="311"/>
        <end position="320"/>
    </location>
</feature>
<dbReference type="GO" id="GO:0005737">
    <property type="term" value="C:cytoplasm"/>
    <property type="evidence" value="ECO:0007669"/>
    <property type="project" value="TreeGrafter"/>
</dbReference>
<dbReference type="SMART" id="SM00450">
    <property type="entry name" value="RHOD"/>
    <property type="match status" value="1"/>
</dbReference>
<feature type="compositionally biased region" description="Polar residues" evidence="11">
    <location>
        <begin position="40"/>
        <end position="59"/>
    </location>
</feature>
<feature type="region of interest" description="Disordered" evidence="11">
    <location>
        <begin position="228"/>
        <end position="258"/>
    </location>
</feature>
<feature type="compositionally biased region" description="Basic and acidic residues" evidence="11">
    <location>
        <begin position="321"/>
        <end position="338"/>
    </location>
</feature>
<keyword evidence="14" id="KW-1185">Reference proteome</keyword>
<dbReference type="GO" id="GO:0004725">
    <property type="term" value="F:protein tyrosine phosphatase activity"/>
    <property type="evidence" value="ECO:0007669"/>
    <property type="project" value="UniProtKB-UniRule"/>
</dbReference>
<dbReference type="PANTHER" id="PTHR10828:SF17">
    <property type="entry name" value="PROTEIN-TYROSINE-PHOSPHATASE"/>
    <property type="match status" value="1"/>
</dbReference>
<feature type="region of interest" description="Disordered" evidence="11">
    <location>
        <begin position="418"/>
        <end position="461"/>
    </location>
</feature>
<evidence type="ECO:0000313" key="13">
    <source>
        <dbReference type="EMBL" id="KAF9548236.1"/>
    </source>
</evidence>
<feature type="region of interest" description="Disordered" evidence="11">
    <location>
        <begin position="311"/>
        <end position="350"/>
    </location>
</feature>
<evidence type="ECO:0000256" key="6">
    <source>
        <dbReference type="ARBA" id="ARBA00022912"/>
    </source>
</evidence>
<evidence type="ECO:0000259" key="12">
    <source>
        <dbReference type="PROSITE" id="PS50206"/>
    </source>
</evidence>
<feature type="domain" description="Rhodanese" evidence="12">
    <location>
        <begin position="545"/>
        <end position="650"/>
    </location>
</feature>
<keyword evidence="3 10" id="KW-0132">Cell division</keyword>
<sequence>MSTHSTLQTKTAAEQSMPDNKISTAYTSIIKHPSTERSRPSSLNMSIKQTAQAPQQTEPLNPLQHTDRVDIKRSQRPLFEPRKKAKILLETGHGKSVNHFSQSARVLQSRPHGTPSEQPVARKILTKSTLERPLSRISAYKISTEAMTLAGKPRSKASSSSSVSSKTFPLPVPSAGSSSSTDSTPASTAIATATTIARTLDHPRLSSHKSDIGSASLPFQPTRSLTFSGPVGVSGNKSSKQLSSDSPFSGSPFLSSRPLSRIPSSILSLSVSKRLYRTQSLLRQTTLVTPLMTKLETNALLPIRKSTTLSEDTPWMQRNSTNKDDKVKNDIEPLHQESSDENEDDQVEDGTVEELQVGSALESCTAAMTALSPPSAKKISKAPISSSLRMLYQPSFVDLDPEAISLSLPNLDSGTTTFTLSDDDSHDHISDEQSLGGKDKVSRPHASHKSQSSSSISTNTKRPIMWRRHQTMISSRSEFMKTLETNNVSTKKAVVIVSDNYIPDPLREECQILPSTNFITKPNDTTRRVSPKTVVDVLEGKYKDQYDLLHIIDCRFPYEFEGGHIKSAVNINTTDELDKLLLQPATTDKRVLLIFHCEFSSKRAPRLARHLRNQDRAWNVSHYPALFYPEVYVMEGGYSSFFEENKSYCWPEAYVKM</sequence>
<dbReference type="InterPro" id="IPR036873">
    <property type="entry name" value="Rhodanese-like_dom_sf"/>
</dbReference>
<evidence type="ECO:0000313" key="14">
    <source>
        <dbReference type="Proteomes" id="UP000723463"/>
    </source>
</evidence>
<feature type="region of interest" description="Disordered" evidence="11">
    <location>
        <begin position="1"/>
        <end position="65"/>
    </location>
</feature>
<feature type="compositionally biased region" description="Basic and acidic residues" evidence="11">
    <location>
        <begin position="423"/>
        <end position="442"/>
    </location>
</feature>
<dbReference type="PRINTS" id="PR00716">
    <property type="entry name" value="MPIPHPHTASE"/>
</dbReference>
<dbReference type="Pfam" id="PF00581">
    <property type="entry name" value="Rhodanese"/>
    <property type="match status" value="1"/>
</dbReference>
<dbReference type="PROSITE" id="PS50206">
    <property type="entry name" value="RHODANESE_3"/>
    <property type="match status" value="1"/>
</dbReference>
<evidence type="ECO:0000256" key="3">
    <source>
        <dbReference type="ARBA" id="ARBA00022618"/>
    </source>
</evidence>
<feature type="compositionally biased region" description="Basic and acidic residues" evidence="11">
    <location>
        <begin position="200"/>
        <end position="211"/>
    </location>
</feature>
<evidence type="ECO:0000256" key="5">
    <source>
        <dbReference type="ARBA" id="ARBA00022801"/>
    </source>
</evidence>
<dbReference type="GO" id="GO:0010971">
    <property type="term" value="P:positive regulation of G2/M transition of mitotic cell cycle"/>
    <property type="evidence" value="ECO:0007669"/>
    <property type="project" value="TreeGrafter"/>
</dbReference>
<comment type="caution">
    <text evidence="13">The sequence shown here is derived from an EMBL/GenBank/DDBJ whole genome shotgun (WGS) entry which is preliminary data.</text>
</comment>
<dbReference type="PANTHER" id="PTHR10828">
    <property type="entry name" value="M-PHASE INDUCER PHOSPHATASE DUAL SPECIFICITY PHOSPHATASE CDC25"/>
    <property type="match status" value="1"/>
</dbReference>